<accession>A0AAD9AC67</accession>
<sequence length="118" mass="13977">PAPIEVIAVDVEPSVKSSKSSKSSRSSRSRSCSHSRHGSRDRERDVREVYVEREKLVPVRVPYPVPVPIEPRYETFRYVEGRRYSPPRMLPPPPPPEEERMRVTISDRRREREYIHRR</sequence>
<organism evidence="2 3">
    <name type="scientific">Colletotrichum chrysophilum</name>
    <dbReference type="NCBI Taxonomy" id="1836956"/>
    <lineage>
        <taxon>Eukaryota</taxon>
        <taxon>Fungi</taxon>
        <taxon>Dikarya</taxon>
        <taxon>Ascomycota</taxon>
        <taxon>Pezizomycotina</taxon>
        <taxon>Sordariomycetes</taxon>
        <taxon>Hypocreomycetidae</taxon>
        <taxon>Glomerellales</taxon>
        <taxon>Glomerellaceae</taxon>
        <taxon>Colletotrichum</taxon>
        <taxon>Colletotrichum gloeosporioides species complex</taxon>
    </lineage>
</organism>
<dbReference type="EMBL" id="JAQOWY010000286">
    <property type="protein sequence ID" value="KAK1845064.1"/>
    <property type="molecule type" value="Genomic_DNA"/>
</dbReference>
<dbReference type="AlphaFoldDB" id="A0AAD9AC67"/>
<gene>
    <name evidence="2" type="ORF">CCHR01_12283</name>
</gene>
<dbReference type="Proteomes" id="UP001243330">
    <property type="component" value="Unassembled WGS sequence"/>
</dbReference>
<evidence type="ECO:0000313" key="2">
    <source>
        <dbReference type="EMBL" id="KAK1845064.1"/>
    </source>
</evidence>
<feature type="region of interest" description="Disordered" evidence="1">
    <location>
        <begin position="1"/>
        <end position="46"/>
    </location>
</feature>
<comment type="caution">
    <text evidence="2">The sequence shown here is derived from an EMBL/GenBank/DDBJ whole genome shotgun (WGS) entry which is preliminary data.</text>
</comment>
<protein>
    <submittedName>
        <fullName evidence="2">Mg2+ transporter</fullName>
    </submittedName>
</protein>
<evidence type="ECO:0000256" key="1">
    <source>
        <dbReference type="SAM" id="MobiDB-lite"/>
    </source>
</evidence>
<reference evidence="2" key="1">
    <citation type="submission" date="2023-01" db="EMBL/GenBank/DDBJ databases">
        <title>Colletotrichum chrysophilum M932 genome sequence.</title>
        <authorList>
            <person name="Baroncelli R."/>
        </authorList>
    </citation>
    <scope>NUCLEOTIDE SEQUENCE</scope>
    <source>
        <strain evidence="2">M932</strain>
    </source>
</reference>
<feature type="compositionally biased region" description="Basic residues" evidence="1">
    <location>
        <begin position="25"/>
        <end position="37"/>
    </location>
</feature>
<name>A0AAD9AC67_9PEZI</name>
<evidence type="ECO:0000313" key="3">
    <source>
        <dbReference type="Proteomes" id="UP001243330"/>
    </source>
</evidence>
<proteinExistence type="predicted"/>
<keyword evidence="3" id="KW-1185">Reference proteome</keyword>
<feature type="compositionally biased region" description="Low complexity" evidence="1">
    <location>
        <begin position="14"/>
        <end position="24"/>
    </location>
</feature>
<feature type="non-terminal residue" evidence="2">
    <location>
        <position position="1"/>
    </location>
</feature>